<evidence type="ECO:0000313" key="7">
    <source>
        <dbReference type="Ensembl" id="ENSOMEP00000005351.1"/>
    </source>
</evidence>
<proteinExistence type="predicted"/>
<organism evidence="7 8">
    <name type="scientific">Oryzias melastigma</name>
    <name type="common">Marine medaka</name>
    <dbReference type="NCBI Taxonomy" id="30732"/>
    <lineage>
        <taxon>Eukaryota</taxon>
        <taxon>Metazoa</taxon>
        <taxon>Chordata</taxon>
        <taxon>Craniata</taxon>
        <taxon>Vertebrata</taxon>
        <taxon>Euteleostomi</taxon>
        <taxon>Actinopterygii</taxon>
        <taxon>Neopterygii</taxon>
        <taxon>Teleostei</taxon>
        <taxon>Neoteleostei</taxon>
        <taxon>Acanthomorphata</taxon>
        <taxon>Ovalentaria</taxon>
        <taxon>Atherinomorphae</taxon>
        <taxon>Beloniformes</taxon>
        <taxon>Adrianichthyidae</taxon>
        <taxon>Oryziinae</taxon>
        <taxon>Oryzias</taxon>
    </lineage>
</organism>
<keyword evidence="5" id="KW-0472">Membrane</keyword>
<evidence type="ECO:0000256" key="1">
    <source>
        <dbReference type="ARBA" id="ARBA00004613"/>
    </source>
</evidence>
<dbReference type="GO" id="GO:0005576">
    <property type="term" value="C:extracellular region"/>
    <property type="evidence" value="ECO:0007669"/>
    <property type="project" value="UniProtKB-SubCell"/>
</dbReference>
<evidence type="ECO:0000259" key="6">
    <source>
        <dbReference type="Pfam" id="PF13330"/>
    </source>
</evidence>
<dbReference type="PaxDb" id="30732-ENSOMEP00000005351"/>
<dbReference type="Pfam" id="PF13330">
    <property type="entry name" value="Mucin2_WxxW"/>
    <property type="match status" value="2"/>
</dbReference>
<keyword evidence="4" id="KW-0325">Glycoprotein</keyword>
<dbReference type="PANTHER" id="PTHR15031:SF4">
    <property type="entry name" value="CARTILAGE INTERMEDIATE LAYER PROTEIN 1"/>
    <property type="match status" value="1"/>
</dbReference>
<dbReference type="InterPro" id="IPR039675">
    <property type="entry name" value="CILP1/CILP2"/>
</dbReference>
<dbReference type="Proteomes" id="UP000261560">
    <property type="component" value="Unplaced"/>
</dbReference>
<keyword evidence="5" id="KW-1133">Transmembrane helix</keyword>
<evidence type="ECO:0000256" key="2">
    <source>
        <dbReference type="ARBA" id="ARBA00022525"/>
    </source>
</evidence>
<dbReference type="STRING" id="30732.ENSOMEP00000005351"/>
<evidence type="ECO:0000313" key="8">
    <source>
        <dbReference type="Proteomes" id="UP000261560"/>
    </source>
</evidence>
<reference evidence="7" key="2">
    <citation type="submission" date="2025-09" db="UniProtKB">
        <authorList>
            <consortium name="Ensembl"/>
        </authorList>
    </citation>
    <scope>IDENTIFICATION</scope>
</reference>
<sequence>MNYKNFQNVFVFFGNIVRRLHIKGSGLDSFVQTTVSLCLEVWLFILCSFVSFITGKKTLWRPCTSTTMIKLVCIAMVAGLVFDLVEPMEKNQMNSLSPRFSKRPPRPAGREPELEVYSSVPIQCWTEWFNRDNPSRGGDRETLSRLRRLYPGKICLNPAGIEATTLSGTPADKTEDKIFKSDTTTGFICRNRDQKHGQCNDYRVRFSCPPPYCSKKVCWTKWFDRDNPSGTGDWETLSSLRRENQGKICESPWFIEVVTKDYPHTPAIQTGENFYMFSPTQGFVCRQKDQSSKTCLDYKVRFGCPCTE</sequence>
<dbReference type="PANTHER" id="PTHR15031">
    <property type="entry name" value="CARTILAGE INTERMEDIATE LAYER PROTEIN CLIP"/>
    <property type="match status" value="1"/>
</dbReference>
<feature type="domain" description="WxxW" evidence="6">
    <location>
        <begin position="125"/>
        <end position="208"/>
    </location>
</feature>
<dbReference type="Ensembl" id="ENSOMET00000007629.1">
    <property type="protein sequence ID" value="ENSOMEP00000005351.1"/>
    <property type="gene ID" value="ENSOMEG00000006337.1"/>
</dbReference>
<feature type="transmembrane region" description="Helical" evidence="5">
    <location>
        <begin position="67"/>
        <end position="85"/>
    </location>
</feature>
<keyword evidence="8" id="KW-1185">Reference proteome</keyword>
<evidence type="ECO:0000256" key="3">
    <source>
        <dbReference type="ARBA" id="ARBA00022729"/>
    </source>
</evidence>
<reference evidence="7" key="1">
    <citation type="submission" date="2025-08" db="UniProtKB">
        <authorList>
            <consortium name="Ensembl"/>
        </authorList>
    </citation>
    <scope>IDENTIFICATION</scope>
</reference>
<comment type="subcellular location">
    <subcellularLocation>
        <location evidence="1">Secreted</location>
    </subcellularLocation>
</comment>
<name>A0A3B3BIG9_ORYME</name>
<protein>
    <recommendedName>
        <fullName evidence="6">WxxW domain-containing protein</fullName>
    </recommendedName>
</protein>
<keyword evidence="5" id="KW-0812">Transmembrane</keyword>
<feature type="transmembrane region" description="Helical" evidence="5">
    <location>
        <begin position="34"/>
        <end position="55"/>
    </location>
</feature>
<evidence type="ECO:0000256" key="5">
    <source>
        <dbReference type="SAM" id="Phobius"/>
    </source>
</evidence>
<accession>A0A3B3BIG9</accession>
<feature type="domain" description="WxxW" evidence="6">
    <location>
        <begin position="219"/>
        <end position="304"/>
    </location>
</feature>
<keyword evidence="3" id="KW-0732">Signal</keyword>
<keyword evidence="2" id="KW-0964">Secreted</keyword>
<dbReference type="AlphaFoldDB" id="A0A3B3BIG9"/>
<dbReference type="InterPro" id="IPR025155">
    <property type="entry name" value="WxxW_domain"/>
</dbReference>
<evidence type="ECO:0000256" key="4">
    <source>
        <dbReference type="ARBA" id="ARBA00023180"/>
    </source>
</evidence>
<dbReference type="GeneTree" id="ENSGT00390000008152"/>